<dbReference type="EMBL" id="LK052939">
    <property type="protein sequence ID" value="CDR39574.1"/>
    <property type="molecule type" value="Genomic_DNA"/>
</dbReference>
<feature type="compositionally biased region" description="Basic residues" evidence="1">
    <location>
        <begin position="105"/>
        <end position="127"/>
    </location>
</feature>
<accession>A0A061AW31</accession>
<feature type="region of interest" description="Disordered" evidence="1">
    <location>
        <begin position="86"/>
        <end position="127"/>
    </location>
</feature>
<gene>
    <name evidence="2" type="ORF">RHTO0S_04e06634g</name>
</gene>
<feature type="compositionally biased region" description="Basic residues" evidence="1">
    <location>
        <begin position="1"/>
        <end position="14"/>
    </location>
</feature>
<reference evidence="2" key="1">
    <citation type="journal article" date="2014" name="Genome Announc.">
        <title>Draft genome sequence of Rhodosporidium toruloides CECT1137, an oleaginous yeast of biotechnological interest.</title>
        <authorList>
            <person name="Morin N."/>
            <person name="Calcas X."/>
            <person name="Devillers H."/>
            <person name="Durrens P."/>
            <person name="Sherman D.J."/>
            <person name="Nicaud J.-M."/>
            <person name="Neuveglise C."/>
        </authorList>
    </citation>
    <scope>NUCLEOTIDE SEQUENCE</scope>
    <source>
        <strain evidence="2">CECT1137</strain>
    </source>
</reference>
<evidence type="ECO:0000313" key="2">
    <source>
        <dbReference type="EMBL" id="CDR39574.1"/>
    </source>
</evidence>
<name>A0A061AW31_RHOTO</name>
<protein>
    <submittedName>
        <fullName evidence="2">RHTO0S04e06634g1_1</fullName>
    </submittedName>
</protein>
<feature type="compositionally biased region" description="Basic and acidic residues" evidence="1">
    <location>
        <begin position="32"/>
        <end position="46"/>
    </location>
</feature>
<feature type="region of interest" description="Disordered" evidence="1">
    <location>
        <begin position="1"/>
        <end position="66"/>
    </location>
</feature>
<evidence type="ECO:0000256" key="1">
    <source>
        <dbReference type="SAM" id="MobiDB-lite"/>
    </source>
</evidence>
<dbReference type="AlphaFoldDB" id="A0A061AW31"/>
<organism evidence="2">
    <name type="scientific">Rhodotorula toruloides</name>
    <name type="common">Yeast</name>
    <name type="synonym">Rhodosporidium toruloides</name>
    <dbReference type="NCBI Taxonomy" id="5286"/>
    <lineage>
        <taxon>Eukaryota</taxon>
        <taxon>Fungi</taxon>
        <taxon>Dikarya</taxon>
        <taxon>Basidiomycota</taxon>
        <taxon>Pucciniomycotina</taxon>
        <taxon>Microbotryomycetes</taxon>
        <taxon>Sporidiobolales</taxon>
        <taxon>Sporidiobolaceae</taxon>
        <taxon>Rhodotorula</taxon>
    </lineage>
</organism>
<proteinExistence type="predicted"/>
<sequence length="127" mass="14311">MPRKSKRKSSAMKKHAAELRAAEDTGLQALKSDLREIGEDIDRRMTNPETTSGDPHEEDNPVPQVSIQDATTRLFATLAAESNWSINDDAGSEDEDVEDVGGKTRASRRTRASRKTRRMTWTRRWAV</sequence>
<feature type="compositionally biased region" description="Acidic residues" evidence="1">
    <location>
        <begin position="90"/>
        <end position="99"/>
    </location>
</feature>